<keyword evidence="2" id="KW-1185">Reference proteome</keyword>
<name>A0AAJ0FA73_9PEZI</name>
<evidence type="ECO:0000313" key="1">
    <source>
        <dbReference type="EMBL" id="KAK1753870.1"/>
    </source>
</evidence>
<dbReference type="Proteomes" id="UP001239445">
    <property type="component" value="Unassembled WGS sequence"/>
</dbReference>
<reference evidence="1" key="1">
    <citation type="submission" date="2023-06" db="EMBL/GenBank/DDBJ databases">
        <title>Genome-scale phylogeny and comparative genomics of the fungal order Sordariales.</title>
        <authorList>
            <consortium name="Lawrence Berkeley National Laboratory"/>
            <person name="Hensen N."/>
            <person name="Bonometti L."/>
            <person name="Westerberg I."/>
            <person name="Brannstrom I.O."/>
            <person name="Guillou S."/>
            <person name="Cros-Aarteil S."/>
            <person name="Calhoun S."/>
            <person name="Haridas S."/>
            <person name="Kuo A."/>
            <person name="Mondo S."/>
            <person name="Pangilinan J."/>
            <person name="Riley R."/>
            <person name="Labutti K."/>
            <person name="Andreopoulos B."/>
            <person name="Lipzen A."/>
            <person name="Chen C."/>
            <person name="Yanf M."/>
            <person name="Daum C."/>
            <person name="Ng V."/>
            <person name="Clum A."/>
            <person name="Steindorff A."/>
            <person name="Ohm R."/>
            <person name="Martin F."/>
            <person name="Silar P."/>
            <person name="Natvig D."/>
            <person name="Lalanne C."/>
            <person name="Gautier V."/>
            <person name="Ament-Velasquez S.L."/>
            <person name="Kruys A."/>
            <person name="Hutchinson M.I."/>
            <person name="Powell A.J."/>
            <person name="Barry K."/>
            <person name="Miller A.N."/>
            <person name="Grigoriev I.V."/>
            <person name="Debuchy R."/>
            <person name="Gladieux P."/>
            <person name="Thoren M.H."/>
            <person name="Johannesson H."/>
        </authorList>
    </citation>
    <scope>NUCLEOTIDE SEQUENCE</scope>
    <source>
        <strain evidence="1">PSN4</strain>
    </source>
</reference>
<organism evidence="1 2">
    <name type="scientific">Echria macrotheca</name>
    <dbReference type="NCBI Taxonomy" id="438768"/>
    <lineage>
        <taxon>Eukaryota</taxon>
        <taxon>Fungi</taxon>
        <taxon>Dikarya</taxon>
        <taxon>Ascomycota</taxon>
        <taxon>Pezizomycotina</taxon>
        <taxon>Sordariomycetes</taxon>
        <taxon>Sordariomycetidae</taxon>
        <taxon>Sordariales</taxon>
        <taxon>Schizotheciaceae</taxon>
        <taxon>Echria</taxon>
    </lineage>
</organism>
<protein>
    <submittedName>
        <fullName evidence="1">Uncharacterized protein</fullName>
    </submittedName>
</protein>
<dbReference type="EMBL" id="MU839836">
    <property type="protein sequence ID" value="KAK1753870.1"/>
    <property type="molecule type" value="Genomic_DNA"/>
</dbReference>
<gene>
    <name evidence="1" type="ORF">QBC47DRAFT_461879</name>
</gene>
<proteinExistence type="predicted"/>
<sequence length="346" mass="39081">MAAAPPPADGGPKFPPAVWLNVFQFLDDGGAGSNNRIFHLRPIKEYSKRYQPAPVPRTRDRAFWNTIPAQYFNVLQVNRNDTPAVASSDTVGANLFQIPPTAGNPNSGSQGVFFTYATDILYLDWDYISTFLHWLAEGQALYLKDNETWEKNARFSWYANTPKPIQDEYVPDLVPAIDKDVRAGVQHIGLPIEAVWYDALTAAIIDAVYRDFPGVKYFWFYASRAAPRPADADASGAWMETSTLSMAEKRWLGVRKAYRATEDTTRVGRVLYTHQPAKSLKNANRLLEKGRWKERDPDCRPARFSFRALELFLDSQTSSNLKVLDSNSDMDYDSDLEKLTLAPVKP</sequence>
<dbReference type="AlphaFoldDB" id="A0AAJ0FA73"/>
<accession>A0AAJ0FA73</accession>
<evidence type="ECO:0000313" key="2">
    <source>
        <dbReference type="Proteomes" id="UP001239445"/>
    </source>
</evidence>
<comment type="caution">
    <text evidence="1">The sequence shown here is derived from an EMBL/GenBank/DDBJ whole genome shotgun (WGS) entry which is preliminary data.</text>
</comment>